<organism evidence="7">
    <name type="scientific">marine metagenome</name>
    <dbReference type="NCBI Taxonomy" id="408172"/>
    <lineage>
        <taxon>unclassified sequences</taxon>
        <taxon>metagenomes</taxon>
        <taxon>ecological metagenomes</taxon>
    </lineage>
</organism>
<gene>
    <name evidence="7" type="ORF">METZ01_LOCUS112776</name>
</gene>
<feature type="transmembrane region" description="Helical" evidence="5">
    <location>
        <begin position="94"/>
        <end position="115"/>
    </location>
</feature>
<evidence type="ECO:0000256" key="2">
    <source>
        <dbReference type="ARBA" id="ARBA00022692"/>
    </source>
</evidence>
<dbReference type="Pfam" id="PF10277">
    <property type="entry name" value="Frag1"/>
    <property type="match status" value="1"/>
</dbReference>
<keyword evidence="4 5" id="KW-0472">Membrane</keyword>
<feature type="transmembrane region" description="Helical" evidence="5">
    <location>
        <begin position="169"/>
        <end position="193"/>
    </location>
</feature>
<dbReference type="EMBL" id="UINC01013970">
    <property type="protein sequence ID" value="SVA59922.1"/>
    <property type="molecule type" value="Genomic_DNA"/>
</dbReference>
<keyword evidence="3 5" id="KW-1133">Transmembrane helix</keyword>
<feature type="transmembrane region" description="Helical" evidence="5">
    <location>
        <begin position="52"/>
        <end position="73"/>
    </location>
</feature>
<protein>
    <recommendedName>
        <fullName evidence="6">CWH43-like N-terminal domain-containing protein</fullName>
    </recommendedName>
</protein>
<sequence length="248" mass="27617">MQWLLQTDTVRKTIRACIAAQLATLAVCYALWVSASCDHFMPFISDTDTHSVSGAPFTFGFTVSGLLLTLLAWQMFRLRSDWISANPTGARLRSLNTFSTIFGMLSGLSIVWIAHTPWDEQLALHLLQARVIFAGSIIWAFLSTIMASDMAAFDTRFHEVYKPRRDRTAFTGLCFGLMALSVVQYTGISVGLLEFETYVDMVQICTDLSITEMSMAALFEWAMVLGLIGVVETGIHEVSFLTSHESEE</sequence>
<dbReference type="PANTHER" id="PTHR21324">
    <property type="entry name" value="FASTING-INDUCIBLE INTEGRAL MEMBRANE PROTEIN TM6P1-RELATED"/>
    <property type="match status" value="1"/>
</dbReference>
<name>A0A381X5U0_9ZZZZ</name>
<dbReference type="AlphaFoldDB" id="A0A381X5U0"/>
<accession>A0A381X5U0</accession>
<dbReference type="GO" id="GO:0012505">
    <property type="term" value="C:endomembrane system"/>
    <property type="evidence" value="ECO:0007669"/>
    <property type="project" value="UniProtKB-SubCell"/>
</dbReference>
<evidence type="ECO:0000256" key="1">
    <source>
        <dbReference type="ARBA" id="ARBA00004127"/>
    </source>
</evidence>
<dbReference type="InterPro" id="IPR050911">
    <property type="entry name" value="DRAM/TMEM150_Autophagy_Mod"/>
</dbReference>
<dbReference type="PANTHER" id="PTHR21324:SF2">
    <property type="entry name" value="EG:22E5.9 PROTEIN"/>
    <property type="match status" value="1"/>
</dbReference>
<feature type="domain" description="CWH43-like N-terminal" evidence="6">
    <location>
        <begin position="20"/>
        <end position="230"/>
    </location>
</feature>
<reference evidence="7" key="1">
    <citation type="submission" date="2018-05" db="EMBL/GenBank/DDBJ databases">
        <authorList>
            <person name="Lanie J.A."/>
            <person name="Ng W.-L."/>
            <person name="Kazmierczak K.M."/>
            <person name="Andrzejewski T.M."/>
            <person name="Davidsen T.M."/>
            <person name="Wayne K.J."/>
            <person name="Tettelin H."/>
            <person name="Glass J.I."/>
            <person name="Rusch D."/>
            <person name="Podicherti R."/>
            <person name="Tsui H.-C.T."/>
            <person name="Winkler M.E."/>
        </authorList>
    </citation>
    <scope>NUCLEOTIDE SEQUENCE</scope>
</reference>
<keyword evidence="2 5" id="KW-0812">Transmembrane</keyword>
<evidence type="ECO:0000256" key="4">
    <source>
        <dbReference type="ARBA" id="ARBA00023136"/>
    </source>
</evidence>
<evidence type="ECO:0000259" key="6">
    <source>
        <dbReference type="Pfam" id="PF10277"/>
    </source>
</evidence>
<dbReference type="InterPro" id="IPR019402">
    <property type="entry name" value="CWH43_N"/>
</dbReference>
<proteinExistence type="predicted"/>
<feature type="transmembrane region" description="Helical" evidence="5">
    <location>
        <begin position="12"/>
        <end position="32"/>
    </location>
</feature>
<evidence type="ECO:0000256" key="5">
    <source>
        <dbReference type="SAM" id="Phobius"/>
    </source>
</evidence>
<feature type="transmembrane region" description="Helical" evidence="5">
    <location>
        <begin position="213"/>
        <end position="231"/>
    </location>
</feature>
<feature type="transmembrane region" description="Helical" evidence="5">
    <location>
        <begin position="127"/>
        <end position="148"/>
    </location>
</feature>
<evidence type="ECO:0000313" key="7">
    <source>
        <dbReference type="EMBL" id="SVA59922.1"/>
    </source>
</evidence>
<evidence type="ECO:0000256" key="3">
    <source>
        <dbReference type="ARBA" id="ARBA00022989"/>
    </source>
</evidence>
<comment type="subcellular location">
    <subcellularLocation>
        <location evidence="1">Endomembrane system</location>
        <topology evidence="1">Multi-pass membrane protein</topology>
    </subcellularLocation>
</comment>